<dbReference type="InterPro" id="IPR001387">
    <property type="entry name" value="Cro/C1-type_HTH"/>
</dbReference>
<dbReference type="EMBL" id="VCQV01000048">
    <property type="protein sequence ID" value="TWP33134.1"/>
    <property type="molecule type" value="Genomic_DNA"/>
</dbReference>
<dbReference type="OrthoDB" id="3626437at2"/>
<evidence type="ECO:0000256" key="1">
    <source>
        <dbReference type="SAM" id="MobiDB-lite"/>
    </source>
</evidence>
<reference evidence="3 4" key="2">
    <citation type="submission" date="2019-08" db="EMBL/GenBank/DDBJ databases">
        <title>Jejuicoccus antrihumi gen. nov., sp. nov., a new member of the family Dermacoccaceae isolated from a cave.</title>
        <authorList>
            <person name="Schumann P."/>
            <person name="Kim I.S."/>
        </authorList>
    </citation>
    <scope>NUCLEOTIDE SEQUENCE [LARGE SCALE GENOMIC DNA]</scope>
    <source>
        <strain evidence="3 4">C5-26</strain>
    </source>
</reference>
<proteinExistence type="predicted"/>
<accession>A0A563DTV8</accession>
<gene>
    <name evidence="3" type="ORF">FGL98_22320</name>
</gene>
<evidence type="ECO:0000259" key="2">
    <source>
        <dbReference type="Pfam" id="PF13443"/>
    </source>
</evidence>
<evidence type="ECO:0000313" key="4">
    <source>
        <dbReference type="Proteomes" id="UP000320244"/>
    </source>
</evidence>
<dbReference type="Proteomes" id="UP000320244">
    <property type="component" value="Unassembled WGS sequence"/>
</dbReference>
<organism evidence="3 4">
    <name type="scientific">Leekyejoonella antrihumi</name>
    <dbReference type="NCBI Taxonomy" id="1660198"/>
    <lineage>
        <taxon>Bacteria</taxon>
        <taxon>Bacillati</taxon>
        <taxon>Actinomycetota</taxon>
        <taxon>Actinomycetes</taxon>
        <taxon>Micrococcales</taxon>
        <taxon>Dermacoccaceae</taxon>
        <taxon>Leekyejoonella</taxon>
    </lineage>
</organism>
<dbReference type="AlphaFoldDB" id="A0A563DTV8"/>
<comment type="caution">
    <text evidence="3">The sequence shown here is derived from an EMBL/GenBank/DDBJ whole genome shotgun (WGS) entry which is preliminary data.</text>
</comment>
<evidence type="ECO:0000313" key="3">
    <source>
        <dbReference type="EMBL" id="TWP33134.1"/>
    </source>
</evidence>
<keyword evidence="4" id="KW-1185">Reference proteome</keyword>
<sequence>MQWNLRLRAAERGIWKSAELRRMLARAGLEISAGKMSSWWAGTPITMRLDDLDVLCSVLECTMNDLMSPEPDKVAARRPRATEAANGEHAGPTSGADPGAPAVRPRLGAPRSTPPL</sequence>
<dbReference type="Pfam" id="PF13443">
    <property type="entry name" value="HTH_26"/>
    <property type="match status" value="1"/>
</dbReference>
<feature type="domain" description="HTH cro/C1-type" evidence="2">
    <location>
        <begin position="4"/>
        <end position="72"/>
    </location>
</feature>
<protein>
    <submittedName>
        <fullName evidence="3">Helix-turn-helix transcriptional regulator</fullName>
    </submittedName>
</protein>
<dbReference type="RefSeq" id="WP_146320666.1">
    <property type="nucleotide sequence ID" value="NZ_VCQV01000048.1"/>
</dbReference>
<reference evidence="3 4" key="1">
    <citation type="submission" date="2019-05" db="EMBL/GenBank/DDBJ databases">
        <authorList>
            <person name="Lee S.D."/>
        </authorList>
    </citation>
    <scope>NUCLEOTIDE SEQUENCE [LARGE SCALE GENOMIC DNA]</scope>
    <source>
        <strain evidence="3 4">C5-26</strain>
    </source>
</reference>
<name>A0A563DTV8_9MICO</name>
<feature type="region of interest" description="Disordered" evidence="1">
    <location>
        <begin position="67"/>
        <end position="116"/>
    </location>
</feature>